<evidence type="ECO:0000256" key="3">
    <source>
        <dbReference type="SAM" id="Phobius"/>
    </source>
</evidence>
<dbReference type="AlphaFoldDB" id="A0A6C0KGK1"/>
<organism evidence="5">
    <name type="scientific">viral metagenome</name>
    <dbReference type="NCBI Taxonomy" id="1070528"/>
    <lineage>
        <taxon>unclassified sequences</taxon>
        <taxon>metagenomes</taxon>
        <taxon>organismal metagenomes</taxon>
    </lineage>
</organism>
<dbReference type="Gene3D" id="3.90.190.10">
    <property type="entry name" value="Protein tyrosine phosphatase superfamily"/>
    <property type="match status" value="1"/>
</dbReference>
<dbReference type="InterPro" id="IPR029021">
    <property type="entry name" value="Prot-tyrosine_phosphatase-like"/>
</dbReference>
<keyword evidence="1" id="KW-0378">Hydrolase</keyword>
<dbReference type="SUPFAM" id="SSF52799">
    <property type="entry name" value="(Phosphotyrosine protein) phosphatases II"/>
    <property type="match status" value="1"/>
</dbReference>
<accession>A0A6C0KGK1</accession>
<evidence type="ECO:0000313" key="5">
    <source>
        <dbReference type="EMBL" id="QHU17122.1"/>
    </source>
</evidence>
<dbReference type="PROSITE" id="PS50056">
    <property type="entry name" value="TYR_PHOSPHATASE_2"/>
    <property type="match status" value="1"/>
</dbReference>
<reference evidence="5" key="1">
    <citation type="journal article" date="2020" name="Nature">
        <title>Giant virus diversity and host interactions through global metagenomics.</title>
        <authorList>
            <person name="Schulz F."/>
            <person name="Roux S."/>
            <person name="Paez-Espino D."/>
            <person name="Jungbluth S."/>
            <person name="Walsh D.A."/>
            <person name="Denef V.J."/>
            <person name="McMahon K.D."/>
            <person name="Konstantinidis K.T."/>
            <person name="Eloe-Fadrosh E.A."/>
            <person name="Kyrpides N.C."/>
            <person name="Woyke T."/>
        </authorList>
    </citation>
    <scope>NUCLEOTIDE SEQUENCE</scope>
    <source>
        <strain evidence="5">GVMAG-S-3300012000-57</strain>
    </source>
</reference>
<sequence>MSEAAYHEIVEYLYVGSARALESSDTFSMIVNCTPDIPFPKNCANCIRIPVHDDPAECAKLISLVDSTQVLAKMCESILEKKPVLVHCFAGQQRSCAIVALYLIVYHHMIPDQAIAHIKRKRRIAFFGHVNFAAAIVYFYARTGGKIL</sequence>
<feature type="transmembrane region" description="Helical" evidence="3">
    <location>
        <begin position="124"/>
        <end position="141"/>
    </location>
</feature>
<dbReference type="GO" id="GO:0043409">
    <property type="term" value="P:negative regulation of MAPK cascade"/>
    <property type="evidence" value="ECO:0007669"/>
    <property type="project" value="TreeGrafter"/>
</dbReference>
<keyword evidence="3" id="KW-0812">Transmembrane</keyword>
<dbReference type="GO" id="GO:0005737">
    <property type="term" value="C:cytoplasm"/>
    <property type="evidence" value="ECO:0007669"/>
    <property type="project" value="TreeGrafter"/>
</dbReference>
<dbReference type="InterPro" id="IPR020422">
    <property type="entry name" value="TYR_PHOSPHATASE_DUAL_dom"/>
</dbReference>
<proteinExistence type="predicted"/>
<protein>
    <recommendedName>
        <fullName evidence="4">Tyrosine specific protein phosphatases domain-containing protein</fullName>
    </recommendedName>
</protein>
<feature type="domain" description="Tyrosine specific protein phosphatases" evidence="4">
    <location>
        <begin position="59"/>
        <end position="122"/>
    </location>
</feature>
<dbReference type="InterPro" id="IPR000387">
    <property type="entry name" value="Tyr_Pase_dom"/>
</dbReference>
<dbReference type="GO" id="GO:0004721">
    <property type="term" value="F:phosphoprotein phosphatase activity"/>
    <property type="evidence" value="ECO:0007669"/>
    <property type="project" value="UniProtKB-KW"/>
</dbReference>
<dbReference type="InterPro" id="IPR000340">
    <property type="entry name" value="Dual-sp_phosphatase_cat-dom"/>
</dbReference>
<evidence type="ECO:0000256" key="1">
    <source>
        <dbReference type="ARBA" id="ARBA00022801"/>
    </source>
</evidence>
<keyword evidence="3" id="KW-0472">Membrane</keyword>
<evidence type="ECO:0000256" key="2">
    <source>
        <dbReference type="ARBA" id="ARBA00022912"/>
    </source>
</evidence>
<dbReference type="EMBL" id="MN740898">
    <property type="protein sequence ID" value="QHU17122.1"/>
    <property type="molecule type" value="Genomic_DNA"/>
</dbReference>
<keyword evidence="3" id="KW-1133">Transmembrane helix</keyword>
<evidence type="ECO:0000259" key="4">
    <source>
        <dbReference type="PROSITE" id="PS50056"/>
    </source>
</evidence>
<name>A0A6C0KGK1_9ZZZZ</name>
<dbReference type="PANTHER" id="PTHR10159">
    <property type="entry name" value="DUAL SPECIFICITY PROTEIN PHOSPHATASE"/>
    <property type="match status" value="1"/>
</dbReference>
<dbReference type="SMART" id="SM00195">
    <property type="entry name" value="DSPc"/>
    <property type="match status" value="1"/>
</dbReference>
<dbReference type="CDD" id="cd14498">
    <property type="entry name" value="DSP"/>
    <property type="match status" value="1"/>
</dbReference>
<dbReference type="PANTHER" id="PTHR10159:SF519">
    <property type="entry name" value="DUAL SPECIFICITY PROTEIN PHOSPHATASE MPK3"/>
    <property type="match status" value="1"/>
</dbReference>
<keyword evidence="2" id="KW-0904">Protein phosphatase</keyword>
<dbReference type="Pfam" id="PF00782">
    <property type="entry name" value="DSPc"/>
    <property type="match status" value="1"/>
</dbReference>